<dbReference type="AlphaFoldDB" id="D4DM09"/>
<protein>
    <submittedName>
        <fullName evidence="1">Uncharacterized protein</fullName>
    </submittedName>
</protein>
<sequence>MHAPINFIYPSRPSERLSDGLRLFSAIMPPFFIDNPVFP</sequence>
<dbReference type="EMBL" id="ADBF01000002">
    <property type="protein sequence ID" value="EFE51112.1"/>
    <property type="molecule type" value="Genomic_DNA"/>
</dbReference>
<dbReference type="Proteomes" id="UP000005536">
    <property type="component" value="Unassembled WGS sequence"/>
</dbReference>
<proteinExistence type="predicted"/>
<reference evidence="1 2" key="1">
    <citation type="submission" date="2010-02" db="EMBL/GenBank/DDBJ databases">
        <authorList>
            <person name="Weinstock G."/>
            <person name="Sodergren E."/>
            <person name="Clifton S."/>
            <person name="Fulton L."/>
            <person name="Fulton B."/>
            <person name="Courtney L."/>
            <person name="Fronick C."/>
            <person name="Harrison M."/>
            <person name="Strong C."/>
            <person name="Farmer C."/>
            <person name="Delahaunty K."/>
            <person name="Markovic C."/>
            <person name="Hall O."/>
            <person name="Minx P."/>
            <person name="Tomlinson C."/>
            <person name="Mitreva M."/>
            <person name="Nelson J."/>
            <person name="Hou S."/>
            <person name="Wollam A."/>
            <person name="Pepin K.H."/>
            <person name="Johnson M."/>
            <person name="Bhonagiri V."/>
            <person name="Zhang X."/>
            <person name="Suruliraj S."/>
            <person name="Warren W."/>
            <person name="Chinwalla A."/>
            <person name="Mardis E.R."/>
            <person name="Wilson R.K."/>
        </authorList>
    </citation>
    <scope>NUCLEOTIDE SEQUENCE [LARGE SCALE GENOMIC DNA]</scope>
    <source>
        <strain evidence="1 2">ATCC 29315</strain>
    </source>
</reference>
<name>D4DM09_NEIEG</name>
<evidence type="ECO:0000313" key="1">
    <source>
        <dbReference type="EMBL" id="EFE51112.1"/>
    </source>
</evidence>
<gene>
    <name evidence="1" type="ORF">NEIELOOT_00069</name>
</gene>
<evidence type="ECO:0000313" key="2">
    <source>
        <dbReference type="Proteomes" id="UP000005536"/>
    </source>
</evidence>
<organism evidence="1 2">
    <name type="scientific">Neisseria elongata subsp. glycolytica ATCC 29315</name>
    <dbReference type="NCBI Taxonomy" id="546263"/>
    <lineage>
        <taxon>Bacteria</taxon>
        <taxon>Pseudomonadati</taxon>
        <taxon>Pseudomonadota</taxon>
        <taxon>Betaproteobacteria</taxon>
        <taxon>Neisseriales</taxon>
        <taxon>Neisseriaceae</taxon>
        <taxon>Neisseria</taxon>
    </lineage>
</organism>
<accession>D4DM09</accession>
<comment type="caution">
    <text evidence="1">The sequence shown here is derived from an EMBL/GenBank/DDBJ whole genome shotgun (WGS) entry which is preliminary data.</text>
</comment>